<dbReference type="EMBL" id="JABCRI010000010">
    <property type="protein sequence ID" value="KAF8399207.1"/>
    <property type="molecule type" value="Genomic_DNA"/>
</dbReference>
<evidence type="ECO:0000259" key="2">
    <source>
        <dbReference type="PROSITE" id="PS50089"/>
    </source>
</evidence>
<keyword evidence="1" id="KW-0479">Metal-binding</keyword>
<accession>A0A834Z4C5</accession>
<evidence type="ECO:0000256" key="1">
    <source>
        <dbReference type="PROSITE-ProRule" id="PRU00175"/>
    </source>
</evidence>
<dbReference type="PANTHER" id="PTHR47662">
    <property type="entry name" value="RING-TYPE DOMAIN-CONTAINING PROTEIN"/>
    <property type="match status" value="1"/>
</dbReference>
<comment type="caution">
    <text evidence="3">The sequence shown here is derived from an EMBL/GenBank/DDBJ whole genome shotgun (WGS) entry which is preliminary data.</text>
</comment>
<sequence>MPQSLQEVECSVCLCKIEEGEEIKELRCDHLFHSVCLDRWLGYRNATCPLCRGSVAPPRTMVAKLGEEEEFVEELIFMFSSFCGSSARRRHSKWWLRFAYQRKEKEGIL</sequence>
<dbReference type="SMART" id="SM00184">
    <property type="entry name" value="RING"/>
    <property type="match status" value="1"/>
</dbReference>
<dbReference type="AlphaFoldDB" id="A0A834Z4C5"/>
<feature type="domain" description="RING-type" evidence="2">
    <location>
        <begin position="10"/>
        <end position="52"/>
    </location>
</feature>
<keyword evidence="4" id="KW-1185">Reference proteome</keyword>
<dbReference type="SUPFAM" id="SSF57850">
    <property type="entry name" value="RING/U-box"/>
    <property type="match status" value="1"/>
</dbReference>
<organism evidence="3 4">
    <name type="scientific">Tetracentron sinense</name>
    <name type="common">Spur-leaf</name>
    <dbReference type="NCBI Taxonomy" id="13715"/>
    <lineage>
        <taxon>Eukaryota</taxon>
        <taxon>Viridiplantae</taxon>
        <taxon>Streptophyta</taxon>
        <taxon>Embryophyta</taxon>
        <taxon>Tracheophyta</taxon>
        <taxon>Spermatophyta</taxon>
        <taxon>Magnoliopsida</taxon>
        <taxon>Trochodendrales</taxon>
        <taxon>Trochodendraceae</taxon>
        <taxon>Tetracentron</taxon>
    </lineage>
</organism>
<proteinExistence type="predicted"/>
<dbReference type="PANTHER" id="PTHR47662:SF1">
    <property type="entry name" value="RING-TYPE DOMAIN-CONTAINING PROTEIN"/>
    <property type="match status" value="1"/>
</dbReference>
<gene>
    <name evidence="3" type="ORF">HHK36_015072</name>
</gene>
<dbReference type="PROSITE" id="PS50089">
    <property type="entry name" value="ZF_RING_2"/>
    <property type="match status" value="1"/>
</dbReference>
<protein>
    <recommendedName>
        <fullName evidence="2">RING-type domain-containing protein</fullName>
    </recommendedName>
</protein>
<keyword evidence="1" id="KW-0862">Zinc</keyword>
<dbReference type="InterPro" id="IPR001841">
    <property type="entry name" value="Znf_RING"/>
</dbReference>
<dbReference type="Gene3D" id="3.30.40.10">
    <property type="entry name" value="Zinc/RING finger domain, C3HC4 (zinc finger)"/>
    <property type="match status" value="1"/>
</dbReference>
<dbReference type="Pfam" id="PF13639">
    <property type="entry name" value="zf-RING_2"/>
    <property type="match status" value="1"/>
</dbReference>
<dbReference type="GO" id="GO:0008270">
    <property type="term" value="F:zinc ion binding"/>
    <property type="evidence" value="ECO:0007669"/>
    <property type="project" value="UniProtKB-KW"/>
</dbReference>
<evidence type="ECO:0000313" key="3">
    <source>
        <dbReference type="EMBL" id="KAF8399207.1"/>
    </source>
</evidence>
<dbReference type="Proteomes" id="UP000655225">
    <property type="component" value="Unassembled WGS sequence"/>
</dbReference>
<keyword evidence="1" id="KW-0863">Zinc-finger</keyword>
<dbReference type="OrthoDB" id="9984778at2759"/>
<evidence type="ECO:0000313" key="4">
    <source>
        <dbReference type="Proteomes" id="UP000655225"/>
    </source>
</evidence>
<dbReference type="InterPro" id="IPR013083">
    <property type="entry name" value="Znf_RING/FYVE/PHD"/>
</dbReference>
<dbReference type="OMA" id="EATECAV"/>
<name>A0A834Z4C5_TETSI</name>
<reference evidence="3 4" key="1">
    <citation type="submission" date="2020-04" db="EMBL/GenBank/DDBJ databases">
        <title>Plant Genome Project.</title>
        <authorList>
            <person name="Zhang R.-G."/>
        </authorList>
    </citation>
    <scope>NUCLEOTIDE SEQUENCE [LARGE SCALE GENOMIC DNA]</scope>
    <source>
        <strain evidence="3">YNK0</strain>
        <tissue evidence="3">Leaf</tissue>
    </source>
</reference>